<comment type="caution">
    <text evidence="1">The sequence shown here is derived from an EMBL/GenBank/DDBJ whole genome shotgun (WGS) entry which is preliminary data.</text>
</comment>
<gene>
    <name evidence="1" type="ORF">EDD58_103300</name>
</gene>
<organism evidence="1 2">
    <name type="scientific">Hazenella coriacea</name>
    <dbReference type="NCBI Taxonomy" id="1179467"/>
    <lineage>
        <taxon>Bacteria</taxon>
        <taxon>Bacillati</taxon>
        <taxon>Bacillota</taxon>
        <taxon>Bacilli</taxon>
        <taxon>Bacillales</taxon>
        <taxon>Thermoactinomycetaceae</taxon>
        <taxon>Hazenella</taxon>
    </lineage>
</organism>
<name>A0A4V6NZ92_9BACL</name>
<dbReference type="OrthoDB" id="150993at2"/>
<dbReference type="PANTHER" id="PTHR39186">
    <property type="entry name" value="DUF2071 FAMILY PROTEIN"/>
    <property type="match status" value="1"/>
</dbReference>
<dbReference type="Pfam" id="PF09844">
    <property type="entry name" value="DUF2071"/>
    <property type="match status" value="1"/>
</dbReference>
<sequence length="231" mass="27277">MNTFTPPTHWMMTQTWNHVLFVHFPLKPDLLRRLIPQPLQLDTYQGDAWVSFVPFAITDMRLHYLPPIPFTTQFLQVNLRTYVKYKEKRGIYFISLDANNHLATLSARTFFYLPYKFARITMEHLNLCNRFTSHRDKDTIFTAYFRPSGSVFCSTPGSLEEWLTERYSQFIVKGKQVYEGKLVHPRWLLQQADCGLSGNWISSFHPSLSEIEPICHYSEKQTAWMMIPKKV</sequence>
<dbReference type="InterPro" id="IPR023375">
    <property type="entry name" value="ADC_dom_sf"/>
</dbReference>
<accession>A0A4V6NZ92</accession>
<dbReference type="Gene3D" id="2.40.400.10">
    <property type="entry name" value="Acetoacetate decarboxylase-like"/>
    <property type="match status" value="1"/>
</dbReference>
<proteinExistence type="predicted"/>
<evidence type="ECO:0000313" key="2">
    <source>
        <dbReference type="Proteomes" id="UP000294937"/>
    </source>
</evidence>
<evidence type="ECO:0008006" key="3">
    <source>
        <dbReference type="Google" id="ProtNLM"/>
    </source>
</evidence>
<dbReference type="Proteomes" id="UP000294937">
    <property type="component" value="Unassembled WGS sequence"/>
</dbReference>
<keyword evidence="2" id="KW-1185">Reference proteome</keyword>
<dbReference type="EMBL" id="SMAG01000003">
    <property type="protein sequence ID" value="TCS94877.1"/>
    <property type="molecule type" value="Genomic_DNA"/>
</dbReference>
<protein>
    <recommendedName>
        <fullName evidence="3">DUF2071 domain-containing protein</fullName>
    </recommendedName>
</protein>
<dbReference type="SUPFAM" id="SSF160104">
    <property type="entry name" value="Acetoacetate decarboxylase-like"/>
    <property type="match status" value="1"/>
</dbReference>
<evidence type="ECO:0000313" key="1">
    <source>
        <dbReference type="EMBL" id="TCS94877.1"/>
    </source>
</evidence>
<reference evidence="1 2" key="1">
    <citation type="submission" date="2019-03" db="EMBL/GenBank/DDBJ databases">
        <title>Genomic Encyclopedia of Type Strains, Phase IV (KMG-IV): sequencing the most valuable type-strain genomes for metagenomic binning, comparative biology and taxonomic classification.</title>
        <authorList>
            <person name="Goeker M."/>
        </authorList>
    </citation>
    <scope>NUCLEOTIDE SEQUENCE [LARGE SCALE GENOMIC DNA]</scope>
    <source>
        <strain evidence="1 2">DSM 45707</strain>
    </source>
</reference>
<dbReference type="InterPro" id="IPR018644">
    <property type="entry name" value="DUF2071"/>
</dbReference>
<dbReference type="AlphaFoldDB" id="A0A4V6NZ92"/>
<dbReference type="PANTHER" id="PTHR39186:SF1">
    <property type="entry name" value="DUF2071 DOMAIN-CONTAINING PROTEIN"/>
    <property type="match status" value="1"/>
</dbReference>
<dbReference type="RefSeq" id="WP_131924256.1">
    <property type="nucleotide sequence ID" value="NZ_SMAG01000003.1"/>
</dbReference>